<dbReference type="PANTHER" id="PTHR35040">
    <property type="match status" value="1"/>
</dbReference>
<gene>
    <name evidence="1" type="ORF">AURDEDRAFT_177263</name>
</gene>
<sequence length="156" mass="17240">MPRITLGESSTNGIAYYLQLSAFVHKAFGNSGSELVIHNPGGTTPQSFFDALPRDCFVTFENFASQMWAPSSIFKNPAYAGTPRQRQAAIIHDFGGSTTDLVNITDTVGEIEDMKYVFVTTQSDYNTFPTNWQTFAAAVHGTNAFMAEHPGWYPRI</sequence>
<dbReference type="eggNOG" id="ENOG502SRYE">
    <property type="taxonomic scope" value="Eukaryota"/>
</dbReference>
<dbReference type="OrthoDB" id="5342184at2759"/>
<name>J0WP58_AURST</name>
<dbReference type="PANTHER" id="PTHR35040:SF9">
    <property type="entry name" value="4-LIKE CELL SURFACE PROTEIN, PUTATIVE (AFU_ORTHOLOGUE AFUA_4G14080)-RELATED"/>
    <property type="match status" value="1"/>
</dbReference>
<reference evidence="2" key="1">
    <citation type="journal article" date="2012" name="Science">
        <title>The Paleozoic origin of enzymatic lignin decomposition reconstructed from 31 fungal genomes.</title>
        <authorList>
            <person name="Floudas D."/>
            <person name="Binder M."/>
            <person name="Riley R."/>
            <person name="Barry K."/>
            <person name="Blanchette R.A."/>
            <person name="Henrissat B."/>
            <person name="Martinez A.T."/>
            <person name="Otillar R."/>
            <person name="Spatafora J.W."/>
            <person name="Yadav J.S."/>
            <person name="Aerts A."/>
            <person name="Benoit I."/>
            <person name="Boyd A."/>
            <person name="Carlson A."/>
            <person name="Copeland A."/>
            <person name="Coutinho P.M."/>
            <person name="de Vries R.P."/>
            <person name="Ferreira P."/>
            <person name="Findley K."/>
            <person name="Foster B."/>
            <person name="Gaskell J."/>
            <person name="Glotzer D."/>
            <person name="Gorecki P."/>
            <person name="Heitman J."/>
            <person name="Hesse C."/>
            <person name="Hori C."/>
            <person name="Igarashi K."/>
            <person name="Jurgens J.A."/>
            <person name="Kallen N."/>
            <person name="Kersten P."/>
            <person name="Kohler A."/>
            <person name="Kuees U."/>
            <person name="Kumar T.K.A."/>
            <person name="Kuo A."/>
            <person name="LaButti K."/>
            <person name="Larrondo L.F."/>
            <person name="Lindquist E."/>
            <person name="Ling A."/>
            <person name="Lombard V."/>
            <person name="Lucas S."/>
            <person name="Lundell T."/>
            <person name="Martin R."/>
            <person name="McLaughlin D.J."/>
            <person name="Morgenstern I."/>
            <person name="Morin E."/>
            <person name="Murat C."/>
            <person name="Nagy L.G."/>
            <person name="Nolan M."/>
            <person name="Ohm R.A."/>
            <person name="Patyshakuliyeva A."/>
            <person name="Rokas A."/>
            <person name="Ruiz-Duenas F.J."/>
            <person name="Sabat G."/>
            <person name="Salamov A."/>
            <person name="Samejima M."/>
            <person name="Schmutz J."/>
            <person name="Slot J.C."/>
            <person name="St John F."/>
            <person name="Stenlid J."/>
            <person name="Sun H."/>
            <person name="Sun S."/>
            <person name="Syed K."/>
            <person name="Tsang A."/>
            <person name="Wiebenga A."/>
            <person name="Young D."/>
            <person name="Pisabarro A."/>
            <person name="Eastwood D.C."/>
            <person name="Martin F."/>
            <person name="Cullen D."/>
            <person name="Grigoriev I.V."/>
            <person name="Hibbett D.S."/>
        </authorList>
    </citation>
    <scope>NUCLEOTIDE SEQUENCE [LARGE SCALE GENOMIC DNA]</scope>
    <source>
        <strain evidence="2">TFB10046</strain>
    </source>
</reference>
<dbReference type="Pfam" id="PF12138">
    <property type="entry name" value="Spherulin4"/>
    <property type="match status" value="1"/>
</dbReference>
<accession>J0WP58</accession>
<proteinExistence type="predicted"/>
<evidence type="ECO:0000313" key="2">
    <source>
        <dbReference type="Proteomes" id="UP000006514"/>
    </source>
</evidence>
<dbReference type="EMBL" id="JH688132">
    <property type="protein sequence ID" value="EJD33647.1"/>
    <property type="molecule type" value="Genomic_DNA"/>
</dbReference>
<dbReference type="InParanoid" id="J0WP58"/>
<dbReference type="KEGG" id="adl:AURDEDRAFT_177263"/>
<keyword evidence="2" id="KW-1185">Reference proteome</keyword>
<dbReference type="Proteomes" id="UP000006514">
    <property type="component" value="Unassembled WGS sequence"/>
</dbReference>
<protein>
    <submittedName>
        <fullName evidence="1">Uncharacterized protein</fullName>
    </submittedName>
</protein>
<evidence type="ECO:0000313" key="1">
    <source>
        <dbReference type="EMBL" id="EJD33647.1"/>
    </source>
</evidence>
<dbReference type="InterPro" id="IPR021986">
    <property type="entry name" value="Spherulin4"/>
</dbReference>
<dbReference type="AlphaFoldDB" id="J0WP58"/>
<organism evidence="1 2">
    <name type="scientific">Auricularia subglabra (strain TFB-10046 / SS5)</name>
    <name type="common">White-rot fungus</name>
    <name type="synonym">Auricularia delicata (strain TFB10046)</name>
    <dbReference type="NCBI Taxonomy" id="717982"/>
    <lineage>
        <taxon>Eukaryota</taxon>
        <taxon>Fungi</taxon>
        <taxon>Dikarya</taxon>
        <taxon>Basidiomycota</taxon>
        <taxon>Agaricomycotina</taxon>
        <taxon>Agaricomycetes</taxon>
        <taxon>Auriculariales</taxon>
        <taxon>Auriculariaceae</taxon>
        <taxon>Auricularia</taxon>
    </lineage>
</organism>